<dbReference type="InterPro" id="IPR025246">
    <property type="entry name" value="IS30-like_HTH"/>
</dbReference>
<dbReference type="EMBL" id="NQNY01000004">
    <property type="protein sequence ID" value="PAK21515.1"/>
    <property type="molecule type" value="Genomic_DNA"/>
</dbReference>
<dbReference type="Pfam" id="PF13651">
    <property type="entry name" value="EcoRI_methylase"/>
    <property type="match status" value="1"/>
</dbReference>
<dbReference type="Pfam" id="PF13936">
    <property type="entry name" value="HTH_38"/>
    <property type="match status" value="1"/>
</dbReference>
<dbReference type="GO" id="GO:0032259">
    <property type="term" value="P:methylation"/>
    <property type="evidence" value="ECO:0007669"/>
    <property type="project" value="InterPro"/>
</dbReference>
<feature type="domain" description="Transposase IS30-like HTH" evidence="1">
    <location>
        <begin position="3"/>
        <end position="43"/>
    </location>
</feature>
<name>A0A269TL74_9BACT</name>
<dbReference type="GO" id="GO:0032196">
    <property type="term" value="P:transposition"/>
    <property type="evidence" value="ECO:0007669"/>
    <property type="project" value="TreeGrafter"/>
</dbReference>
<dbReference type="GO" id="GO:0003676">
    <property type="term" value="F:nucleic acid binding"/>
    <property type="evidence" value="ECO:0007669"/>
    <property type="project" value="InterPro"/>
</dbReference>
<proteinExistence type="predicted"/>
<evidence type="ECO:0000313" key="3">
    <source>
        <dbReference type="Proteomes" id="UP000216943"/>
    </source>
</evidence>
<dbReference type="PANTHER" id="PTHR10948">
    <property type="entry name" value="TRANSPOSASE"/>
    <property type="match status" value="1"/>
</dbReference>
<dbReference type="InterPro" id="IPR002052">
    <property type="entry name" value="DNA_methylase_N6_adenine_CS"/>
</dbReference>
<protein>
    <recommendedName>
        <fullName evidence="1">Transposase IS30-like HTH domain-containing protein</fullName>
    </recommendedName>
</protein>
<dbReference type="PANTHER" id="PTHR10948:SF23">
    <property type="entry name" value="TRANSPOSASE INSI FOR INSERTION SEQUENCE ELEMENT IS30A-RELATED"/>
    <property type="match status" value="1"/>
</dbReference>
<dbReference type="OrthoDB" id="396854at2"/>
<dbReference type="GO" id="GO:0008168">
    <property type="term" value="F:methyltransferase activity"/>
    <property type="evidence" value="ECO:0007669"/>
    <property type="project" value="InterPro"/>
</dbReference>
<dbReference type="AlphaFoldDB" id="A0A269TL74"/>
<dbReference type="GO" id="GO:0004803">
    <property type="term" value="F:transposase activity"/>
    <property type="evidence" value="ECO:0007669"/>
    <property type="project" value="TreeGrafter"/>
</dbReference>
<reference evidence="3" key="1">
    <citation type="submission" date="2017-08" db="EMBL/GenBank/DDBJ databases">
        <authorList>
            <person name="Alvarez-Ponce D."/>
            <person name="Weitzman C.L."/>
            <person name="Tillett R.L."/>
            <person name="Sandmeier F.C."/>
            <person name="Tracy C.R."/>
        </authorList>
    </citation>
    <scope>NUCLEOTIDE SEQUENCE [LARGE SCALE GENOMIC DNA]</scope>
    <source>
        <strain evidence="3">723</strain>
    </source>
</reference>
<sequence>MLYKRLGIQERFAIQILLREGNNITEISRKLDKDKSTISREIRINSSNGEYDSAKAEQKANERKYKNFQTFDGKYKAFAKYSDIVITNPPFSLFREFIDHIFKYKKSF</sequence>
<gene>
    <name evidence="2" type="ORF">CJJ23_01855</name>
</gene>
<evidence type="ECO:0000259" key="1">
    <source>
        <dbReference type="Pfam" id="PF13936"/>
    </source>
</evidence>
<evidence type="ECO:0000313" key="2">
    <source>
        <dbReference type="EMBL" id="PAK21515.1"/>
    </source>
</evidence>
<dbReference type="Proteomes" id="UP000216943">
    <property type="component" value="Unassembled WGS sequence"/>
</dbReference>
<dbReference type="InterPro" id="IPR025247">
    <property type="entry name" value="EcoRI-like_methylase"/>
</dbReference>
<comment type="caution">
    <text evidence="2">The sequence shown here is derived from an EMBL/GenBank/DDBJ whole genome shotgun (WGS) entry which is preliminary data.</text>
</comment>
<accession>A0A269TL74</accession>
<dbReference type="SUPFAM" id="SSF109709">
    <property type="entry name" value="KorB DNA-binding domain-like"/>
    <property type="match status" value="1"/>
</dbReference>
<dbReference type="GO" id="GO:0005829">
    <property type="term" value="C:cytosol"/>
    <property type="evidence" value="ECO:0007669"/>
    <property type="project" value="TreeGrafter"/>
</dbReference>
<dbReference type="PROSITE" id="PS00092">
    <property type="entry name" value="N6_MTASE"/>
    <property type="match status" value="1"/>
</dbReference>
<organism evidence="2 3">
    <name type="scientific">Mycoplasmopsis agassizii</name>
    <dbReference type="NCBI Taxonomy" id="33922"/>
    <lineage>
        <taxon>Bacteria</taxon>
        <taxon>Bacillati</taxon>
        <taxon>Mycoplasmatota</taxon>
        <taxon>Mycoplasmoidales</taxon>
        <taxon>Metamycoplasmataceae</taxon>
        <taxon>Mycoplasmopsis</taxon>
    </lineage>
</organism>
<dbReference type="InterPro" id="IPR051917">
    <property type="entry name" value="Transposase-Integrase"/>
</dbReference>